<keyword evidence="5 8" id="KW-1133">Transmembrane helix</keyword>
<sequence>MLRSPLALWCAFLLVHGWILVVGVWWKPSETFWDIDLYRWWVWQGLHQGVWPVLDGPWVYPVGALVPMLAAGVGGTGYGHGYALAWTLWLTAFNAAGVLALLHAPRVIGHRQVARTQAGAWWWIAFIALLGPVAIGRLDGAVAPIVVGALVLALRHPAVASALLTFGAWVKVAPGALLLPLVLVVRRKAEVVAAAATVSAVVVLGVAAGGGAAHLTSFLDQQDGRGLQIEAVGATPWVLASTWRPDLRIELNAELVTWEVHGTGTQAVADALGALFYLGLAAAAALLWWCTRRLGDRLWTDATVRAQVLMRGALLVSLLLIVLNKVGSPQYVGWIAPPVAVALALRLPRWRTTACLVAGIAGVTQLVFPWGYADITGGGTGMVLVLAARNVALVVLTVLVVRDLVRDVRTAAPARAIPAEPRPEAQVS</sequence>
<feature type="transmembrane region" description="Helical" evidence="8">
    <location>
        <begin position="191"/>
        <end position="213"/>
    </location>
</feature>
<dbReference type="InterPro" id="IPR018584">
    <property type="entry name" value="GT87"/>
</dbReference>
<evidence type="ECO:0000313" key="10">
    <source>
        <dbReference type="Proteomes" id="UP000000485"/>
    </source>
</evidence>
<feature type="transmembrane region" description="Helical" evidence="8">
    <location>
        <begin position="354"/>
        <end position="373"/>
    </location>
</feature>
<protein>
    <recommendedName>
        <fullName evidence="11">Integral membrane protein</fullName>
    </recommendedName>
</protein>
<name>F8A5T2_CELGA</name>
<dbReference type="RefSeq" id="WP_013884889.1">
    <property type="nucleotide sequence ID" value="NC_015671.1"/>
</dbReference>
<evidence type="ECO:0000256" key="8">
    <source>
        <dbReference type="SAM" id="Phobius"/>
    </source>
</evidence>
<keyword evidence="6 8" id="KW-0472">Membrane</keyword>
<feature type="transmembrane region" description="Helical" evidence="8">
    <location>
        <begin position="6"/>
        <end position="26"/>
    </location>
</feature>
<feature type="transmembrane region" description="Helical" evidence="8">
    <location>
        <begin position="271"/>
        <end position="290"/>
    </location>
</feature>
<proteinExistence type="inferred from homology"/>
<dbReference type="Proteomes" id="UP000000485">
    <property type="component" value="Chromosome"/>
</dbReference>
<dbReference type="STRING" id="593907.Celgi_2879"/>
<comment type="subcellular location">
    <subcellularLocation>
        <location evidence="1">Cell membrane</location>
        <topology evidence="1">Multi-pass membrane protein</topology>
    </subcellularLocation>
</comment>
<evidence type="ECO:0000256" key="7">
    <source>
        <dbReference type="ARBA" id="ARBA00024033"/>
    </source>
</evidence>
<comment type="similarity">
    <text evidence="7">Belongs to the glycosyltransferase 87 family.</text>
</comment>
<evidence type="ECO:0000256" key="5">
    <source>
        <dbReference type="ARBA" id="ARBA00022989"/>
    </source>
</evidence>
<evidence type="ECO:0000256" key="1">
    <source>
        <dbReference type="ARBA" id="ARBA00004651"/>
    </source>
</evidence>
<gene>
    <name evidence="9" type="ordered locus">Celgi_2879</name>
</gene>
<evidence type="ECO:0000256" key="2">
    <source>
        <dbReference type="ARBA" id="ARBA00022475"/>
    </source>
</evidence>
<feature type="transmembrane region" description="Helical" evidence="8">
    <location>
        <begin position="120"/>
        <end position="138"/>
    </location>
</feature>
<dbReference type="GO" id="GO:0005886">
    <property type="term" value="C:plasma membrane"/>
    <property type="evidence" value="ECO:0007669"/>
    <property type="project" value="UniProtKB-SubCell"/>
</dbReference>
<accession>F8A5T2</accession>
<feature type="transmembrane region" description="Helical" evidence="8">
    <location>
        <begin position="158"/>
        <end position="184"/>
    </location>
</feature>
<feature type="transmembrane region" description="Helical" evidence="8">
    <location>
        <begin position="379"/>
        <end position="401"/>
    </location>
</feature>
<evidence type="ECO:0000256" key="6">
    <source>
        <dbReference type="ARBA" id="ARBA00023136"/>
    </source>
</evidence>
<dbReference type="HOGENOM" id="CLU_035797_0_0_11"/>
<evidence type="ECO:0008006" key="11">
    <source>
        <dbReference type="Google" id="ProtNLM"/>
    </source>
</evidence>
<reference evidence="10" key="1">
    <citation type="submission" date="2011-04" db="EMBL/GenBank/DDBJ databases">
        <title>Complete sequence of Cellvibrio gilvus ATCC 13127.</title>
        <authorList>
            <person name="Lucas S."/>
            <person name="Han J."/>
            <person name="Lapidus A."/>
            <person name="Cheng J.-F."/>
            <person name="Goodwin L."/>
            <person name="Pitluck S."/>
            <person name="Peters L."/>
            <person name="Munk A."/>
            <person name="Detter J.C."/>
            <person name="Han C."/>
            <person name="Tapia R."/>
            <person name="Land M."/>
            <person name="Hauser L."/>
            <person name="Kyrpides N."/>
            <person name="Ivanova N."/>
            <person name="Ovchinnikova G."/>
            <person name="Pagani I."/>
            <person name="Mead D."/>
            <person name="Brumm P."/>
            <person name="Woyke T."/>
        </authorList>
    </citation>
    <scope>NUCLEOTIDE SEQUENCE [LARGE SCALE GENOMIC DNA]</scope>
    <source>
        <strain evidence="10">ATCC 13127 / NRRL B-14078</strain>
    </source>
</reference>
<dbReference type="Pfam" id="PF09594">
    <property type="entry name" value="GT87"/>
    <property type="match status" value="1"/>
</dbReference>
<feature type="transmembrane region" description="Helical" evidence="8">
    <location>
        <begin position="84"/>
        <end position="108"/>
    </location>
</feature>
<organism evidence="9 10">
    <name type="scientific">Cellulomonas gilvus (strain ATCC 13127 / NRRL B-14078)</name>
    <name type="common">Cellvibrio gilvus</name>
    <dbReference type="NCBI Taxonomy" id="593907"/>
    <lineage>
        <taxon>Bacteria</taxon>
        <taxon>Bacillati</taxon>
        <taxon>Actinomycetota</taxon>
        <taxon>Actinomycetes</taxon>
        <taxon>Micrococcales</taxon>
        <taxon>Cellulomonadaceae</taxon>
        <taxon>Cellulomonas</taxon>
    </lineage>
</organism>
<keyword evidence="3" id="KW-0808">Transferase</keyword>
<dbReference type="GO" id="GO:0016758">
    <property type="term" value="F:hexosyltransferase activity"/>
    <property type="evidence" value="ECO:0007669"/>
    <property type="project" value="InterPro"/>
</dbReference>
<keyword evidence="4 8" id="KW-0812">Transmembrane</keyword>
<dbReference type="AlphaFoldDB" id="F8A5T2"/>
<dbReference type="eggNOG" id="COG5650">
    <property type="taxonomic scope" value="Bacteria"/>
</dbReference>
<dbReference type="KEGG" id="cga:Celgi_2879"/>
<evidence type="ECO:0000313" key="9">
    <source>
        <dbReference type="EMBL" id="AEI13372.1"/>
    </source>
</evidence>
<evidence type="ECO:0000256" key="4">
    <source>
        <dbReference type="ARBA" id="ARBA00022692"/>
    </source>
</evidence>
<keyword evidence="10" id="KW-1185">Reference proteome</keyword>
<evidence type="ECO:0000256" key="3">
    <source>
        <dbReference type="ARBA" id="ARBA00022679"/>
    </source>
</evidence>
<dbReference type="EMBL" id="CP002665">
    <property type="protein sequence ID" value="AEI13372.1"/>
    <property type="molecule type" value="Genomic_DNA"/>
</dbReference>
<keyword evidence="2" id="KW-1003">Cell membrane</keyword>